<dbReference type="SUPFAM" id="SSF103190">
    <property type="entry name" value="Sensory domain-like"/>
    <property type="match status" value="2"/>
</dbReference>
<feature type="transmembrane region" description="Helical" evidence="1">
    <location>
        <begin position="9"/>
        <end position="29"/>
    </location>
</feature>
<dbReference type="InterPro" id="IPR052163">
    <property type="entry name" value="DGC-Regulatory_Protein"/>
</dbReference>
<evidence type="ECO:0000313" key="4">
    <source>
        <dbReference type="Proteomes" id="UP000587760"/>
    </source>
</evidence>
<dbReference type="EMBL" id="JACHGJ010000002">
    <property type="protein sequence ID" value="MBB6480034.1"/>
    <property type="molecule type" value="Genomic_DNA"/>
</dbReference>
<dbReference type="PANTHER" id="PTHR46663:SF2">
    <property type="entry name" value="GGDEF DOMAIN-CONTAINING PROTEIN"/>
    <property type="match status" value="1"/>
</dbReference>
<sequence>MTKKWILKPFFLSFISLTIVLFLVFQLMFQNNYSRKIDEIKINEEARVSTVKRYIEESLVQVYADLAFINDMIVRHMENPDRKNMSNLEENLVSFSIHKGIYDQIRYIDKRGNEVIRISKTDSGASIISGDKLQNKKHRTYFTSTIALEKGMVFISPLDLNMENDVVETPHKPVIRFAVPSIDSNGATLGIVVVNFLAQSIFNRLPDMRSKTECCGNMLLNRDGYWLYSERFSDYTYSFMFPEQEQIRIYDFFPDEAEEIYTADQGVVSTGKGIFLWNSISPENVPGGFSDLKDSGMLKTAEDLYWKNISHINQGFLDEIRSETIGDVFSNFLFILIMNLVISLLIAYLFYRNRSQKVHMQHLATIDTLTGLMNRQFFLEMAAKSLGLVSRNSEMAALLFMDLDGFKPINDTYGHDAGDYVLKEVASQLTTTLRQSDLSARFGGDEFTMLLLNLKTKEDINLIVSKVRSGLEGSLYFRNKKFSIGCSIGCAFYPEDGETIQKLIERADMKMYEDKRKRKSFSWEPGEER</sequence>
<dbReference type="AlphaFoldDB" id="A0A841R4I1"/>
<gene>
    <name evidence="3" type="ORF">HNR50_001692</name>
</gene>
<dbReference type="FunFam" id="3.30.70.270:FF:000001">
    <property type="entry name" value="Diguanylate cyclase domain protein"/>
    <property type="match status" value="1"/>
</dbReference>
<dbReference type="InterPro" id="IPR048760">
    <property type="entry name" value="VP0354-like_sensor_dom"/>
</dbReference>
<organism evidence="3 4">
    <name type="scientific">Spirochaeta isovalerica</name>
    <dbReference type="NCBI Taxonomy" id="150"/>
    <lineage>
        <taxon>Bacteria</taxon>
        <taxon>Pseudomonadati</taxon>
        <taxon>Spirochaetota</taxon>
        <taxon>Spirochaetia</taxon>
        <taxon>Spirochaetales</taxon>
        <taxon>Spirochaetaceae</taxon>
        <taxon>Spirochaeta</taxon>
    </lineage>
</organism>
<reference evidence="3 4" key="1">
    <citation type="submission" date="2020-08" db="EMBL/GenBank/DDBJ databases">
        <title>Genomic Encyclopedia of Type Strains, Phase IV (KMG-IV): sequencing the most valuable type-strain genomes for metagenomic binning, comparative biology and taxonomic classification.</title>
        <authorList>
            <person name="Goeker M."/>
        </authorList>
    </citation>
    <scope>NUCLEOTIDE SEQUENCE [LARGE SCALE GENOMIC DNA]</scope>
    <source>
        <strain evidence="3 4">DSM 2461</strain>
    </source>
</reference>
<accession>A0A841R4I1</accession>
<keyword evidence="4" id="KW-1185">Reference proteome</keyword>
<dbReference type="CDD" id="cd01949">
    <property type="entry name" value="GGDEF"/>
    <property type="match status" value="1"/>
</dbReference>
<evidence type="ECO:0000313" key="3">
    <source>
        <dbReference type="EMBL" id="MBB6480034.1"/>
    </source>
</evidence>
<evidence type="ECO:0000256" key="1">
    <source>
        <dbReference type="SAM" id="Phobius"/>
    </source>
</evidence>
<dbReference type="PANTHER" id="PTHR46663">
    <property type="entry name" value="DIGUANYLATE CYCLASE DGCT-RELATED"/>
    <property type="match status" value="1"/>
</dbReference>
<dbReference type="Gene3D" id="3.30.450.20">
    <property type="entry name" value="PAS domain"/>
    <property type="match status" value="2"/>
</dbReference>
<keyword evidence="1" id="KW-0812">Transmembrane</keyword>
<dbReference type="InterPro" id="IPR043128">
    <property type="entry name" value="Rev_trsase/Diguanyl_cyclase"/>
</dbReference>
<dbReference type="InterPro" id="IPR029787">
    <property type="entry name" value="Nucleotide_cyclase"/>
</dbReference>
<keyword evidence="1" id="KW-1133">Transmembrane helix</keyword>
<name>A0A841R4I1_9SPIO</name>
<dbReference type="SUPFAM" id="SSF55073">
    <property type="entry name" value="Nucleotide cyclase"/>
    <property type="match status" value="1"/>
</dbReference>
<comment type="caution">
    <text evidence="3">The sequence shown here is derived from an EMBL/GenBank/DDBJ whole genome shotgun (WGS) entry which is preliminary data.</text>
</comment>
<dbReference type="GO" id="GO:0003824">
    <property type="term" value="F:catalytic activity"/>
    <property type="evidence" value="ECO:0007669"/>
    <property type="project" value="UniProtKB-ARBA"/>
</dbReference>
<feature type="transmembrane region" description="Helical" evidence="1">
    <location>
        <begin position="332"/>
        <end position="351"/>
    </location>
</feature>
<feature type="domain" description="GGDEF" evidence="2">
    <location>
        <begin position="394"/>
        <end position="529"/>
    </location>
</feature>
<dbReference type="PROSITE" id="PS50887">
    <property type="entry name" value="GGDEF"/>
    <property type="match status" value="1"/>
</dbReference>
<evidence type="ECO:0000259" key="2">
    <source>
        <dbReference type="PROSITE" id="PS50887"/>
    </source>
</evidence>
<proteinExistence type="predicted"/>
<dbReference type="NCBIfam" id="TIGR00254">
    <property type="entry name" value="GGDEF"/>
    <property type="match status" value="1"/>
</dbReference>
<dbReference type="Pfam" id="PF21623">
    <property type="entry name" value="HK_sensor_dom_bact"/>
    <property type="match status" value="1"/>
</dbReference>
<dbReference type="Proteomes" id="UP000587760">
    <property type="component" value="Unassembled WGS sequence"/>
</dbReference>
<protein>
    <submittedName>
        <fullName evidence="3">Diguanylate cyclase (GGDEF)-like protein</fullName>
    </submittedName>
</protein>
<dbReference type="Gene3D" id="3.30.70.270">
    <property type="match status" value="1"/>
</dbReference>
<dbReference type="InterPro" id="IPR029151">
    <property type="entry name" value="Sensor-like_sf"/>
</dbReference>
<dbReference type="InterPro" id="IPR000160">
    <property type="entry name" value="GGDEF_dom"/>
</dbReference>
<keyword evidence="1" id="KW-0472">Membrane</keyword>
<dbReference type="Pfam" id="PF00990">
    <property type="entry name" value="GGDEF"/>
    <property type="match status" value="1"/>
</dbReference>
<dbReference type="SMART" id="SM00267">
    <property type="entry name" value="GGDEF"/>
    <property type="match status" value="1"/>
</dbReference>
<dbReference type="RefSeq" id="WP_184745804.1">
    <property type="nucleotide sequence ID" value="NZ_JACHGJ010000002.1"/>
</dbReference>